<organism evidence="2 3">
    <name type="scientific">Pseudomonas juntendi</name>
    <dbReference type="NCBI Taxonomy" id="2666183"/>
    <lineage>
        <taxon>Bacteria</taxon>
        <taxon>Pseudomonadati</taxon>
        <taxon>Pseudomonadota</taxon>
        <taxon>Gammaproteobacteria</taxon>
        <taxon>Pseudomonadales</taxon>
        <taxon>Pseudomonadaceae</taxon>
        <taxon>Pseudomonas</taxon>
    </lineage>
</organism>
<feature type="transmembrane region" description="Helical" evidence="1">
    <location>
        <begin position="41"/>
        <end position="59"/>
    </location>
</feature>
<comment type="caution">
    <text evidence="2">The sequence shown here is derived from an EMBL/GenBank/DDBJ whole genome shotgun (WGS) entry which is preliminary data.</text>
</comment>
<evidence type="ECO:0000256" key="1">
    <source>
        <dbReference type="SAM" id="Phobius"/>
    </source>
</evidence>
<feature type="transmembrane region" description="Helical" evidence="1">
    <location>
        <begin position="12"/>
        <end position="34"/>
    </location>
</feature>
<dbReference type="RefSeq" id="WP_020309015.1">
    <property type="nucleotide sequence ID" value="NZ_JACGCU010000045.1"/>
</dbReference>
<accession>A0A7W2JME3</accession>
<gene>
    <name evidence="2" type="ORF">H4C44_21105</name>
</gene>
<keyword evidence="1" id="KW-0812">Transmembrane</keyword>
<dbReference type="EMBL" id="JACGCU010000045">
    <property type="protein sequence ID" value="MBA6061664.1"/>
    <property type="molecule type" value="Genomic_DNA"/>
</dbReference>
<dbReference type="AlphaFoldDB" id="A0A7W2JME3"/>
<keyword evidence="1" id="KW-1133">Transmembrane helix</keyword>
<evidence type="ECO:0000313" key="2">
    <source>
        <dbReference type="EMBL" id="MBA6061664.1"/>
    </source>
</evidence>
<proteinExistence type="predicted"/>
<evidence type="ECO:0000313" key="3">
    <source>
        <dbReference type="Proteomes" id="UP000556620"/>
    </source>
</evidence>
<dbReference type="Proteomes" id="UP000556620">
    <property type="component" value="Unassembled WGS sequence"/>
</dbReference>
<reference evidence="2 3" key="1">
    <citation type="submission" date="2020-07" db="EMBL/GenBank/DDBJ databases">
        <title>Diversity of carbapenemase encoding genes among Pseudomonas putida group clinical isolates in a tertiary Brazilian hospital.</title>
        <authorList>
            <person name="Alberto-Lei F."/>
            <person name="Nodari C.S."/>
            <person name="Streling A.P."/>
            <person name="Paulino J.T."/>
            <person name="Bessa-Neto F.O."/>
            <person name="Cayo R."/>
            <person name="Gales A.C."/>
        </authorList>
    </citation>
    <scope>NUCLEOTIDE SEQUENCE [LARGE SCALE GENOMIC DNA]</scope>
    <source>
        <strain evidence="2 3">14535</strain>
    </source>
</reference>
<keyword evidence="1" id="KW-0472">Membrane</keyword>
<sequence>MSGGINLADYGPWVVIPFGVALLASFVWIGWAVIRSKPLPITPALLAIALMGGAVWATSTPVPDEWETFKAAHNCKVVGKSEGHSNGGVGITTRGSVAFIAGDRSPDQTGYLCDDGVTYWKNER</sequence>
<protein>
    <submittedName>
        <fullName evidence="2">Uncharacterized protein</fullName>
    </submittedName>
</protein>
<name>A0A7W2JME3_9PSED</name>